<evidence type="ECO:0000313" key="2">
    <source>
        <dbReference type="Proteomes" id="UP000319257"/>
    </source>
</evidence>
<name>A0A507BIW2_9PEZI</name>
<accession>A0A507BIW2</accession>
<dbReference type="InterPro" id="IPR036291">
    <property type="entry name" value="NAD(P)-bd_dom_sf"/>
</dbReference>
<dbReference type="Gene3D" id="3.40.50.720">
    <property type="entry name" value="NAD(P)-binding Rossmann-like Domain"/>
    <property type="match status" value="1"/>
</dbReference>
<dbReference type="EMBL" id="SKBQ01000017">
    <property type="protein sequence ID" value="TPX16530.1"/>
    <property type="molecule type" value="Genomic_DNA"/>
</dbReference>
<dbReference type="RefSeq" id="XP_030998241.1">
    <property type="nucleotide sequence ID" value="XM_031138166.1"/>
</dbReference>
<dbReference type="Proteomes" id="UP000319257">
    <property type="component" value="Unassembled WGS sequence"/>
</dbReference>
<dbReference type="STRING" id="1093900.A0A507BIW2"/>
<dbReference type="AlphaFoldDB" id="A0A507BIW2"/>
<dbReference type="InParanoid" id="A0A507BIW2"/>
<sequence length="223" mass="24071">MKVIITGATGFIGGAIVRECFENPKITQILVLSRKPLGEGMPKGDKLTTIIHEDFSTYPPELLEKLAGAEACLWAIGGRAYQFPNVETARKVHVGYVVPAATAFMTALAPKLPAGQKFRFVFCSGAFAEQKQDKSLLFMGDTRRVKGETEKALSDLADSNPDKLEAWSVRPSGVIARDANPLLKIGGKLFAAITADQLARAMVKIALEGHKGGIIENSELLKM</sequence>
<dbReference type="PANTHER" id="PTHR14097:SF9">
    <property type="entry name" value="EPIMERASE, PUTATIVE (AFU_ORTHOLOGUE AFUA_8G07320)-RELATED"/>
    <property type="match status" value="1"/>
</dbReference>
<dbReference type="PANTHER" id="PTHR14097">
    <property type="entry name" value="OXIDOREDUCTASE HTATIP2"/>
    <property type="match status" value="1"/>
</dbReference>
<dbReference type="SUPFAM" id="SSF51735">
    <property type="entry name" value="NAD(P)-binding Rossmann-fold domains"/>
    <property type="match status" value="1"/>
</dbReference>
<keyword evidence="2" id="KW-1185">Reference proteome</keyword>
<comment type="caution">
    <text evidence="1">The sequence shown here is derived from an EMBL/GenBank/DDBJ whole genome shotgun (WGS) entry which is preliminary data.</text>
</comment>
<gene>
    <name evidence="1" type="ORF">E0L32_003824</name>
</gene>
<reference evidence="1 2" key="1">
    <citation type="submission" date="2019-06" db="EMBL/GenBank/DDBJ databases">
        <title>Draft genome sequence of the filamentous fungus Phialemoniopsis curvata isolated from diesel fuel.</title>
        <authorList>
            <person name="Varaljay V.A."/>
            <person name="Lyon W.J."/>
            <person name="Crouch A.L."/>
            <person name="Drake C.E."/>
            <person name="Hollomon J.M."/>
            <person name="Nadeau L.J."/>
            <person name="Nunn H.S."/>
            <person name="Stevenson B.S."/>
            <person name="Bojanowski C.L."/>
            <person name="Crookes-Goodson W.J."/>
        </authorList>
    </citation>
    <scope>NUCLEOTIDE SEQUENCE [LARGE SCALE GENOMIC DNA]</scope>
    <source>
        <strain evidence="1 2">D216</strain>
    </source>
</reference>
<dbReference type="GeneID" id="41971271"/>
<organism evidence="1 2">
    <name type="scientific">Thyridium curvatum</name>
    <dbReference type="NCBI Taxonomy" id="1093900"/>
    <lineage>
        <taxon>Eukaryota</taxon>
        <taxon>Fungi</taxon>
        <taxon>Dikarya</taxon>
        <taxon>Ascomycota</taxon>
        <taxon>Pezizomycotina</taxon>
        <taxon>Sordariomycetes</taxon>
        <taxon>Sordariomycetidae</taxon>
        <taxon>Thyridiales</taxon>
        <taxon>Thyridiaceae</taxon>
        <taxon>Thyridium</taxon>
    </lineage>
</organism>
<dbReference type="OrthoDB" id="3535423at2759"/>
<protein>
    <submittedName>
        <fullName evidence="1">Uncharacterized protein</fullName>
    </submittedName>
</protein>
<proteinExistence type="predicted"/>
<evidence type="ECO:0000313" key="1">
    <source>
        <dbReference type="EMBL" id="TPX16530.1"/>
    </source>
</evidence>